<accession>X0W6T3</accession>
<feature type="non-terminal residue" evidence="2">
    <location>
        <position position="34"/>
    </location>
</feature>
<protein>
    <recommendedName>
        <fullName evidence="1">UmuC domain-containing protein</fullName>
    </recommendedName>
</protein>
<dbReference type="AlphaFoldDB" id="X0W6T3"/>
<dbReference type="InterPro" id="IPR043128">
    <property type="entry name" value="Rev_trsase/Diguanyl_cyclase"/>
</dbReference>
<reference evidence="2" key="1">
    <citation type="journal article" date="2014" name="Front. Microbiol.">
        <title>High frequency of phylogenetically diverse reductive dehalogenase-homologous genes in deep subseafloor sedimentary metagenomes.</title>
        <authorList>
            <person name="Kawai M."/>
            <person name="Futagami T."/>
            <person name="Toyoda A."/>
            <person name="Takaki Y."/>
            <person name="Nishi S."/>
            <person name="Hori S."/>
            <person name="Arai W."/>
            <person name="Tsubouchi T."/>
            <person name="Morono Y."/>
            <person name="Uchiyama I."/>
            <person name="Ito T."/>
            <person name="Fujiyama A."/>
            <person name="Inagaki F."/>
            <person name="Takami H."/>
        </authorList>
    </citation>
    <scope>NUCLEOTIDE SEQUENCE</scope>
    <source>
        <strain evidence="2">Expedition CK06-06</strain>
    </source>
</reference>
<evidence type="ECO:0000259" key="1">
    <source>
        <dbReference type="PROSITE" id="PS50173"/>
    </source>
</evidence>
<dbReference type="Gene3D" id="3.40.1170.60">
    <property type="match status" value="1"/>
</dbReference>
<dbReference type="EMBL" id="BARS01033526">
    <property type="protein sequence ID" value="GAG26624.1"/>
    <property type="molecule type" value="Genomic_DNA"/>
</dbReference>
<sequence>MNRRIIVHADLDAFFASVEQAENPQYRNQPVIVG</sequence>
<dbReference type="SUPFAM" id="SSF56672">
    <property type="entry name" value="DNA/RNA polymerases"/>
    <property type="match status" value="1"/>
</dbReference>
<dbReference type="PROSITE" id="PS50173">
    <property type="entry name" value="UMUC"/>
    <property type="match status" value="1"/>
</dbReference>
<feature type="domain" description="UmuC" evidence="1">
    <location>
        <begin position="6"/>
        <end position="34"/>
    </location>
</feature>
<gene>
    <name evidence="2" type="ORF">S01H1_51901</name>
</gene>
<name>X0W6T3_9ZZZZ</name>
<dbReference type="InterPro" id="IPR001126">
    <property type="entry name" value="UmuC"/>
</dbReference>
<dbReference type="GO" id="GO:0006281">
    <property type="term" value="P:DNA repair"/>
    <property type="evidence" value="ECO:0007669"/>
    <property type="project" value="InterPro"/>
</dbReference>
<organism evidence="2">
    <name type="scientific">marine sediment metagenome</name>
    <dbReference type="NCBI Taxonomy" id="412755"/>
    <lineage>
        <taxon>unclassified sequences</taxon>
        <taxon>metagenomes</taxon>
        <taxon>ecological metagenomes</taxon>
    </lineage>
</organism>
<dbReference type="Pfam" id="PF00817">
    <property type="entry name" value="IMS"/>
    <property type="match status" value="1"/>
</dbReference>
<evidence type="ECO:0000313" key="2">
    <source>
        <dbReference type="EMBL" id="GAG26624.1"/>
    </source>
</evidence>
<dbReference type="InterPro" id="IPR043502">
    <property type="entry name" value="DNA/RNA_pol_sf"/>
</dbReference>
<proteinExistence type="predicted"/>
<comment type="caution">
    <text evidence="2">The sequence shown here is derived from an EMBL/GenBank/DDBJ whole genome shotgun (WGS) entry which is preliminary data.</text>
</comment>
<dbReference type="Gene3D" id="3.30.70.270">
    <property type="match status" value="1"/>
</dbReference>